<protein>
    <submittedName>
        <fullName evidence="1">Uncharacterized protein</fullName>
    </submittedName>
</protein>
<dbReference type="Proteomes" id="UP000712157">
    <property type="component" value="Unassembled WGS sequence"/>
</dbReference>
<accession>A0A949JZ65</accession>
<reference evidence="1" key="1">
    <citation type="submission" date="2021-06" db="EMBL/GenBank/DDBJ databases">
        <title>Description of novel taxa of the family Lachnospiraceae.</title>
        <authorList>
            <person name="Chaplin A.V."/>
            <person name="Sokolova S.R."/>
            <person name="Pikina A.P."/>
            <person name="Korzhanova M."/>
            <person name="Belova V."/>
            <person name="Korostin D."/>
            <person name="Efimov B.A."/>
        </authorList>
    </citation>
    <scope>NUCLEOTIDE SEQUENCE</scope>
    <source>
        <strain evidence="1">ASD5720</strain>
    </source>
</reference>
<organism evidence="1 2">
    <name type="scientific">Diplocloster agilis</name>
    <dbReference type="NCBI Taxonomy" id="2850323"/>
    <lineage>
        <taxon>Bacteria</taxon>
        <taxon>Bacillati</taxon>
        <taxon>Bacillota</taxon>
        <taxon>Clostridia</taxon>
        <taxon>Lachnospirales</taxon>
        <taxon>Lachnospiraceae</taxon>
        <taxon>Diplocloster</taxon>
    </lineage>
</organism>
<dbReference type="AlphaFoldDB" id="A0A949JZ65"/>
<gene>
    <name evidence="1" type="ORF">KTH89_15345</name>
</gene>
<comment type="caution">
    <text evidence="1">The sequence shown here is derived from an EMBL/GenBank/DDBJ whole genome shotgun (WGS) entry which is preliminary data.</text>
</comment>
<evidence type="ECO:0000313" key="1">
    <source>
        <dbReference type="EMBL" id="MBU9737918.1"/>
    </source>
</evidence>
<evidence type="ECO:0000313" key="2">
    <source>
        <dbReference type="Proteomes" id="UP000712157"/>
    </source>
</evidence>
<proteinExistence type="predicted"/>
<sequence>MRKDGDWGCVPKGRLAADLFAGDVLELMDEVGQLDVRRINIVRKIKIVQ</sequence>
<dbReference type="RefSeq" id="WP_238722268.1">
    <property type="nucleotide sequence ID" value="NZ_JAHQCW010000026.1"/>
</dbReference>
<keyword evidence="2" id="KW-1185">Reference proteome</keyword>
<dbReference type="EMBL" id="JAHQCW010000026">
    <property type="protein sequence ID" value="MBU9737918.1"/>
    <property type="molecule type" value="Genomic_DNA"/>
</dbReference>
<name>A0A949JZ65_9FIRM</name>